<dbReference type="PANTHER" id="PTHR11394:SF149">
    <property type="entry name" value="TASTE RECEPTOR TYPE 2 MEMBER 1"/>
    <property type="match status" value="1"/>
</dbReference>
<evidence type="ECO:0000313" key="15">
    <source>
        <dbReference type="EMBL" id="KAF6356175.1"/>
    </source>
</evidence>
<evidence type="ECO:0000256" key="12">
    <source>
        <dbReference type="RuleBase" id="RU004423"/>
    </source>
</evidence>
<feature type="transmembrane region" description="Helical" evidence="14">
    <location>
        <begin position="6"/>
        <end position="30"/>
    </location>
</feature>
<dbReference type="GO" id="GO:0033038">
    <property type="term" value="F:bitter taste receptor activity"/>
    <property type="evidence" value="ECO:0007669"/>
    <property type="project" value="InterPro"/>
</dbReference>
<keyword evidence="16" id="KW-1185">Reference proteome</keyword>
<evidence type="ECO:0000256" key="2">
    <source>
        <dbReference type="ARBA" id="ARBA00007376"/>
    </source>
</evidence>
<feature type="transmembrane region" description="Helical" evidence="14">
    <location>
        <begin position="176"/>
        <end position="199"/>
    </location>
</feature>
<accession>A0A7J7Y2T9</accession>
<evidence type="ECO:0000256" key="9">
    <source>
        <dbReference type="ARBA" id="ARBA00023170"/>
    </source>
</evidence>
<evidence type="ECO:0000256" key="11">
    <source>
        <dbReference type="ARBA" id="ARBA00023224"/>
    </source>
</evidence>
<sequence>MLKLYIIAHLIFSVIQFLVGVLANGFIVVVNGTDLIRRRKMVPFDLLLCCLATFRIGLQMVMIFINLAVLSLIEFSPVPENITIFMYVHASEVWLATWLSVFYCAKIANIANPLFFWLKLRISKLVPWLICGTLTYSFLTSVFHRNHAWIISQISWLGFFSQNATTQIEDISALQFALLLIEFILPLFIFLISALLLIFSLGRHTQQMRSTEMGTRNPGMSVYISALLSILSFLILYLSQYMMAALGFSEIFKIKNSITLFCILLFGSYPSVHSVILILGNPKLKQNAKKFFLYSKCCQ</sequence>
<gene>
    <name evidence="15" type="ORF">mMyoMyo1_018767</name>
</gene>
<dbReference type="SUPFAM" id="SSF81321">
    <property type="entry name" value="Family A G protein-coupled receptor-like"/>
    <property type="match status" value="1"/>
</dbReference>
<comment type="subcellular location">
    <subcellularLocation>
        <location evidence="1 13">Membrane</location>
        <topology evidence="1 13">Multi-pass membrane protein</topology>
    </subcellularLocation>
</comment>
<dbReference type="GO" id="GO:0004930">
    <property type="term" value="F:G protein-coupled receptor activity"/>
    <property type="evidence" value="ECO:0007669"/>
    <property type="project" value="UniProtKB-KW"/>
</dbReference>
<feature type="transmembrane region" description="Helical" evidence="14">
    <location>
        <begin position="258"/>
        <end position="280"/>
    </location>
</feature>
<evidence type="ECO:0000256" key="4">
    <source>
        <dbReference type="ARBA" id="ARBA00022606"/>
    </source>
</evidence>
<dbReference type="AlphaFoldDB" id="A0A7J7Y2T9"/>
<keyword evidence="10" id="KW-0325">Glycoprotein</keyword>
<dbReference type="CDD" id="cd15016">
    <property type="entry name" value="7tm_TAS2R1"/>
    <property type="match status" value="1"/>
</dbReference>
<dbReference type="Pfam" id="PF05296">
    <property type="entry name" value="TAS2R"/>
    <property type="match status" value="1"/>
</dbReference>
<evidence type="ECO:0000256" key="6">
    <source>
        <dbReference type="ARBA" id="ARBA00022989"/>
    </source>
</evidence>
<dbReference type="EMBL" id="JABWUV010000005">
    <property type="protein sequence ID" value="KAF6356175.1"/>
    <property type="molecule type" value="Genomic_DNA"/>
</dbReference>
<evidence type="ECO:0000256" key="7">
    <source>
        <dbReference type="ARBA" id="ARBA00023040"/>
    </source>
</evidence>
<feature type="transmembrane region" description="Helical" evidence="14">
    <location>
        <begin position="42"/>
        <end position="73"/>
    </location>
</feature>
<evidence type="ECO:0000256" key="14">
    <source>
        <dbReference type="SAM" id="Phobius"/>
    </source>
</evidence>
<evidence type="ECO:0000256" key="1">
    <source>
        <dbReference type="ARBA" id="ARBA00004141"/>
    </source>
</evidence>
<reference evidence="15 16" key="1">
    <citation type="journal article" date="2020" name="Nature">
        <title>Six reference-quality genomes reveal evolution of bat adaptations.</title>
        <authorList>
            <person name="Jebb D."/>
            <person name="Huang Z."/>
            <person name="Pippel M."/>
            <person name="Hughes G.M."/>
            <person name="Lavrichenko K."/>
            <person name="Devanna P."/>
            <person name="Winkler S."/>
            <person name="Jermiin L.S."/>
            <person name="Skirmuntt E.C."/>
            <person name="Katzourakis A."/>
            <person name="Burkitt-Gray L."/>
            <person name="Ray D.A."/>
            <person name="Sullivan K.A.M."/>
            <person name="Roscito J.G."/>
            <person name="Kirilenko B.M."/>
            <person name="Davalos L.M."/>
            <person name="Corthals A.P."/>
            <person name="Power M.L."/>
            <person name="Jones G."/>
            <person name="Ransome R.D."/>
            <person name="Dechmann D.K.N."/>
            <person name="Locatelli A.G."/>
            <person name="Puechmaille S.J."/>
            <person name="Fedrigo O."/>
            <person name="Jarvis E.D."/>
            <person name="Hiller M."/>
            <person name="Vernes S.C."/>
            <person name="Myers E.W."/>
            <person name="Teeling E.C."/>
        </authorList>
    </citation>
    <scope>NUCLEOTIDE SEQUENCE [LARGE SCALE GENOMIC DNA]</scope>
    <source>
        <strain evidence="15">MMyoMyo1</strain>
        <tissue evidence="15">Flight muscle</tissue>
    </source>
</reference>
<evidence type="ECO:0000256" key="13">
    <source>
        <dbReference type="RuleBase" id="RU004424"/>
    </source>
</evidence>
<evidence type="ECO:0000313" key="16">
    <source>
        <dbReference type="Proteomes" id="UP000527355"/>
    </source>
</evidence>
<keyword evidence="5 13" id="KW-0812">Transmembrane</keyword>
<evidence type="ECO:0000256" key="3">
    <source>
        <dbReference type="ARBA" id="ARBA00022480"/>
    </source>
</evidence>
<evidence type="ECO:0000256" key="8">
    <source>
        <dbReference type="ARBA" id="ARBA00023136"/>
    </source>
</evidence>
<comment type="caution">
    <text evidence="15">The sequence shown here is derived from an EMBL/GenBank/DDBJ whole genome shotgun (WGS) entry which is preliminary data.</text>
</comment>
<keyword evidence="3 13" id="KW-0919">Taste</keyword>
<dbReference type="VEuPathDB" id="HostDB:GeneID_118656342"/>
<dbReference type="PANTHER" id="PTHR11394">
    <property type="entry name" value="TASTE RECEPTOR TYPE 2"/>
    <property type="match status" value="1"/>
</dbReference>
<keyword evidence="8 13" id="KW-0472">Membrane</keyword>
<dbReference type="OrthoDB" id="8876749at2759"/>
<feature type="transmembrane region" description="Helical" evidence="14">
    <location>
        <begin position="93"/>
        <end position="118"/>
    </location>
</feature>
<name>A0A7J7Y2T9_MYOMY</name>
<keyword evidence="7 13" id="KW-0297">G-protein coupled receptor</keyword>
<dbReference type="FunFam" id="1.20.1070.10:FF:000055">
    <property type="entry name" value="Taste receptor type 2"/>
    <property type="match status" value="1"/>
</dbReference>
<keyword evidence="9 13" id="KW-0675">Receptor</keyword>
<dbReference type="Gene3D" id="1.20.1070.10">
    <property type="entry name" value="Rhodopsin 7-helix transmembrane proteins"/>
    <property type="match status" value="1"/>
</dbReference>
<organism evidence="15 16">
    <name type="scientific">Myotis myotis</name>
    <name type="common">Greater mouse-eared bat</name>
    <name type="synonym">Vespertilio myotis</name>
    <dbReference type="NCBI Taxonomy" id="51298"/>
    <lineage>
        <taxon>Eukaryota</taxon>
        <taxon>Metazoa</taxon>
        <taxon>Chordata</taxon>
        <taxon>Craniata</taxon>
        <taxon>Vertebrata</taxon>
        <taxon>Euteleostomi</taxon>
        <taxon>Mammalia</taxon>
        <taxon>Eutheria</taxon>
        <taxon>Laurasiatheria</taxon>
        <taxon>Chiroptera</taxon>
        <taxon>Yangochiroptera</taxon>
        <taxon>Vespertilionidae</taxon>
        <taxon>Myotis</taxon>
    </lineage>
</organism>
<proteinExistence type="inferred from homology"/>
<keyword evidence="11 13" id="KW-0807">Transducer</keyword>
<keyword evidence="4 13" id="KW-0716">Sensory transduction</keyword>
<comment type="similarity">
    <text evidence="2 12">Belongs to the G-protein coupled receptor T2R family.</text>
</comment>
<protein>
    <recommendedName>
        <fullName evidence="13">Taste receptor type 2</fullName>
    </recommendedName>
</protein>
<dbReference type="GO" id="GO:0016020">
    <property type="term" value="C:membrane"/>
    <property type="evidence" value="ECO:0007669"/>
    <property type="project" value="UniProtKB-SubCell"/>
</dbReference>
<keyword evidence="6 14" id="KW-1133">Transmembrane helix</keyword>
<dbReference type="Proteomes" id="UP000527355">
    <property type="component" value="Unassembled WGS sequence"/>
</dbReference>
<dbReference type="InterPro" id="IPR007960">
    <property type="entry name" value="TAS2R"/>
</dbReference>
<evidence type="ECO:0000256" key="10">
    <source>
        <dbReference type="ARBA" id="ARBA00023180"/>
    </source>
</evidence>
<feature type="transmembrane region" description="Helical" evidence="14">
    <location>
        <begin position="220"/>
        <end position="238"/>
    </location>
</feature>
<feature type="transmembrane region" description="Helical" evidence="14">
    <location>
        <begin position="125"/>
        <end position="143"/>
    </location>
</feature>
<evidence type="ECO:0000256" key="5">
    <source>
        <dbReference type="ARBA" id="ARBA00022692"/>
    </source>
</evidence>